<protein>
    <recommendedName>
        <fullName evidence="3">Excisionase family DNA binding protein</fullName>
    </recommendedName>
</protein>
<dbReference type="AlphaFoldDB" id="A0A4R2ILM9"/>
<proteinExistence type="predicted"/>
<evidence type="ECO:0008006" key="3">
    <source>
        <dbReference type="Google" id="ProtNLM"/>
    </source>
</evidence>
<keyword evidence="2" id="KW-1185">Reference proteome</keyword>
<gene>
    <name evidence="1" type="ORF">EV646_109381</name>
</gene>
<reference evidence="1 2" key="1">
    <citation type="journal article" date="2015" name="Stand. Genomic Sci.">
        <title>Genomic Encyclopedia of Bacterial and Archaeal Type Strains, Phase III: the genomes of soil and plant-associated and newly described type strains.</title>
        <authorList>
            <person name="Whitman W.B."/>
            <person name="Woyke T."/>
            <person name="Klenk H.P."/>
            <person name="Zhou Y."/>
            <person name="Lilburn T.G."/>
            <person name="Beck B.J."/>
            <person name="De Vos P."/>
            <person name="Vandamme P."/>
            <person name="Eisen J.A."/>
            <person name="Garrity G."/>
            <person name="Hugenholtz P."/>
            <person name="Kyrpides N.C."/>
        </authorList>
    </citation>
    <scope>NUCLEOTIDE SEQUENCE [LARGE SCALE GENOMIC DNA]</scope>
    <source>
        <strain evidence="1 2">VKM Ac-2541</strain>
    </source>
</reference>
<evidence type="ECO:0000313" key="1">
    <source>
        <dbReference type="EMBL" id="TCO45206.1"/>
    </source>
</evidence>
<sequence length="55" mass="5853">MAEMTLYRAIAAGEFPAVRIGRRLVIPARVLDRMGEAAISTGRVVTAAEFCGEAS</sequence>
<dbReference type="Proteomes" id="UP000295573">
    <property type="component" value="Unassembled WGS sequence"/>
</dbReference>
<dbReference type="EMBL" id="SLWR01000009">
    <property type="protein sequence ID" value="TCO45206.1"/>
    <property type="molecule type" value="Genomic_DNA"/>
</dbReference>
<evidence type="ECO:0000313" key="2">
    <source>
        <dbReference type="Proteomes" id="UP000295573"/>
    </source>
</evidence>
<organism evidence="1 2">
    <name type="scientific">Kribbella antiqua</name>
    <dbReference type="NCBI Taxonomy" id="2512217"/>
    <lineage>
        <taxon>Bacteria</taxon>
        <taxon>Bacillati</taxon>
        <taxon>Actinomycetota</taxon>
        <taxon>Actinomycetes</taxon>
        <taxon>Propionibacteriales</taxon>
        <taxon>Kribbellaceae</taxon>
        <taxon>Kribbella</taxon>
    </lineage>
</organism>
<accession>A0A4R2ILM9</accession>
<comment type="caution">
    <text evidence="1">The sequence shown here is derived from an EMBL/GenBank/DDBJ whole genome shotgun (WGS) entry which is preliminary data.</text>
</comment>
<name>A0A4R2ILM9_9ACTN</name>